<evidence type="ECO:0000313" key="2">
    <source>
        <dbReference type="EMBL" id="QJR35392.1"/>
    </source>
</evidence>
<dbReference type="RefSeq" id="WP_171224822.1">
    <property type="nucleotide sequence ID" value="NZ_CP053085.1"/>
</dbReference>
<dbReference type="Gene3D" id="3.30.1490.270">
    <property type="match status" value="1"/>
</dbReference>
<protein>
    <recommendedName>
        <fullName evidence="1">Circularly permuted ATP-grasp type 2 domain-containing protein</fullName>
    </recommendedName>
</protein>
<dbReference type="AlphaFoldDB" id="A0A6M4IRC1"/>
<dbReference type="Pfam" id="PF14403">
    <property type="entry name" value="CP_ATPgrasp_2"/>
    <property type="match status" value="1"/>
</dbReference>
<organism evidence="2 3">
    <name type="scientific">Gemmatimonas groenlandica</name>
    <dbReference type="NCBI Taxonomy" id="2732249"/>
    <lineage>
        <taxon>Bacteria</taxon>
        <taxon>Pseudomonadati</taxon>
        <taxon>Gemmatimonadota</taxon>
        <taxon>Gemmatimonadia</taxon>
        <taxon>Gemmatimonadales</taxon>
        <taxon>Gemmatimonadaceae</taxon>
        <taxon>Gemmatimonas</taxon>
    </lineage>
</organism>
<dbReference type="Proteomes" id="UP000500938">
    <property type="component" value="Chromosome"/>
</dbReference>
<name>A0A6M4IRC1_9BACT</name>
<reference evidence="2 3" key="1">
    <citation type="submission" date="2020-05" db="EMBL/GenBank/DDBJ databases">
        <title>Complete genome sequence of Gemmatimonas greenlandica TET16.</title>
        <authorList>
            <person name="Zeng Y."/>
        </authorList>
    </citation>
    <scope>NUCLEOTIDE SEQUENCE [LARGE SCALE GENOMIC DNA]</scope>
    <source>
        <strain evidence="2 3">TET16</strain>
    </source>
</reference>
<proteinExistence type="predicted"/>
<accession>A0A6M4IRC1</accession>
<dbReference type="InterPro" id="IPR025841">
    <property type="entry name" value="CP_ATPgrasp_2"/>
</dbReference>
<keyword evidence="3" id="KW-1185">Reference proteome</keyword>
<feature type="domain" description="Circularly permuted ATP-grasp type 2" evidence="1">
    <location>
        <begin position="124"/>
        <end position="427"/>
    </location>
</feature>
<evidence type="ECO:0000313" key="3">
    <source>
        <dbReference type="Proteomes" id="UP000500938"/>
    </source>
</evidence>
<dbReference type="KEGG" id="ggr:HKW67_07675"/>
<dbReference type="EMBL" id="CP053085">
    <property type="protein sequence ID" value="QJR35392.1"/>
    <property type="molecule type" value="Genomic_DNA"/>
</dbReference>
<evidence type="ECO:0000259" key="1">
    <source>
        <dbReference type="Pfam" id="PF14403"/>
    </source>
</evidence>
<sequence>MSTSAIARYHDALQDRAIAQASAEVLERQLRHDGLFFGERALCSVLRPRFLGLGQYQQLARACALVGSAFEKVRVAAMADSALRAQFGLTAWEEQLIHADPGFDVASPTSRLDAFFAEGRGGLKFTEFNAETPAGAAYNDALSRAFLSLPVMHEFSRTHVAVPLPAAPSVVHSLLNAYYRWRGVREAPTIVILDWKEVPTYSEFVLFEREFKALGIDAFIGDPRDAEYTNGKLMIGGKHVTLIYKRVLIDELVTREGLDSPVVRAVREGAVCMVNPFRCKMLHKKASLAVLSDERQAPLLTADERAAVSAHVPWTRVVQARHTQYGDSRVDLLEFTAANRATLVLKPNDEYGGKGIVLGWTVNDAEWAAAIATALAEPYIVQERVEIPSELWPAWTDGALHLGERMLDTAPFLADGITMSGCLTRIATDPLLNVTAGGGSNVPTFLVEPR</sequence>
<gene>
    <name evidence="2" type="ORF">HKW67_07675</name>
</gene>
<dbReference type="SUPFAM" id="SSF56059">
    <property type="entry name" value="Glutathione synthetase ATP-binding domain-like"/>
    <property type="match status" value="1"/>
</dbReference>